<keyword evidence="5" id="KW-0001">2Fe-2S</keyword>
<dbReference type="GO" id="GO:0016020">
    <property type="term" value="C:membrane"/>
    <property type="evidence" value="ECO:0007669"/>
    <property type="project" value="UniProtKB-SubCell"/>
</dbReference>
<comment type="catalytic activity">
    <reaction evidence="15">
        <text>cholesterol + NADH + O2 + H(+) = 7-dehydrocholesterol + NAD(+) + 2 H2O</text>
        <dbReference type="Rhea" id="RHEA:51644"/>
        <dbReference type="ChEBI" id="CHEBI:15377"/>
        <dbReference type="ChEBI" id="CHEBI:15378"/>
        <dbReference type="ChEBI" id="CHEBI:15379"/>
        <dbReference type="ChEBI" id="CHEBI:16113"/>
        <dbReference type="ChEBI" id="CHEBI:17759"/>
        <dbReference type="ChEBI" id="CHEBI:57540"/>
        <dbReference type="ChEBI" id="CHEBI:57945"/>
        <dbReference type="EC" id="1.14.19.21"/>
    </reaction>
    <physiologicalReaction direction="left-to-right" evidence="15">
        <dbReference type="Rhea" id="RHEA:51645"/>
    </physiologicalReaction>
</comment>
<feature type="domain" description="Rieske" evidence="17">
    <location>
        <begin position="15"/>
        <end position="117"/>
    </location>
</feature>
<dbReference type="InterPro" id="IPR017941">
    <property type="entry name" value="Rieske_2Fe-2S"/>
</dbReference>
<evidence type="ECO:0000256" key="3">
    <source>
        <dbReference type="ARBA" id="ARBA00004972"/>
    </source>
</evidence>
<proteinExistence type="inferred from homology"/>
<evidence type="ECO:0000256" key="12">
    <source>
        <dbReference type="ARBA" id="ARBA00025712"/>
    </source>
</evidence>
<evidence type="ECO:0000256" key="4">
    <source>
        <dbReference type="ARBA" id="ARBA00022692"/>
    </source>
</evidence>
<comment type="cofactor">
    <cofactor evidence="1">
        <name>Fe cation</name>
        <dbReference type="ChEBI" id="CHEBI:24875"/>
    </cofactor>
</comment>
<evidence type="ECO:0000256" key="10">
    <source>
        <dbReference type="ARBA" id="ARBA00023014"/>
    </source>
</evidence>
<dbReference type="Gene3D" id="2.102.10.10">
    <property type="entry name" value="Rieske [2Fe-2S] iron-sulphur domain"/>
    <property type="match status" value="1"/>
</dbReference>
<dbReference type="GO" id="GO:0051537">
    <property type="term" value="F:2 iron, 2 sulfur cluster binding"/>
    <property type="evidence" value="ECO:0007669"/>
    <property type="project" value="UniProtKB-KW"/>
</dbReference>
<keyword evidence="9" id="KW-0408">Iron</keyword>
<dbReference type="InterPro" id="IPR050584">
    <property type="entry name" value="Cholesterol_7-desaturase"/>
</dbReference>
<evidence type="ECO:0000256" key="16">
    <source>
        <dbReference type="ARBA" id="ARBA00049548"/>
    </source>
</evidence>
<keyword evidence="4" id="KW-0812">Transmembrane</keyword>
<comment type="caution">
    <text evidence="18">The sequence shown here is derived from an EMBL/GenBank/DDBJ whole genome shotgun (WGS) entry which is preliminary data.</text>
</comment>
<keyword evidence="6" id="KW-0479">Metal-binding</keyword>
<comment type="subcellular location">
    <subcellularLocation>
        <location evidence="2">Membrane</location>
    </subcellularLocation>
</comment>
<evidence type="ECO:0000256" key="6">
    <source>
        <dbReference type="ARBA" id="ARBA00022723"/>
    </source>
</evidence>
<dbReference type="Proteomes" id="UP000031599">
    <property type="component" value="Unassembled WGS sequence"/>
</dbReference>
<evidence type="ECO:0000256" key="2">
    <source>
        <dbReference type="ARBA" id="ARBA00004370"/>
    </source>
</evidence>
<evidence type="ECO:0000256" key="1">
    <source>
        <dbReference type="ARBA" id="ARBA00001962"/>
    </source>
</evidence>
<dbReference type="Gene3D" id="3.90.380.10">
    <property type="entry name" value="Naphthalene 1,2-dioxygenase Alpha Subunit, Chain A, domain 1"/>
    <property type="match status" value="1"/>
</dbReference>
<dbReference type="GO" id="GO:0008203">
    <property type="term" value="P:cholesterol metabolic process"/>
    <property type="evidence" value="ECO:0007669"/>
    <property type="project" value="InterPro"/>
</dbReference>
<dbReference type="Pfam" id="PF00355">
    <property type="entry name" value="Rieske"/>
    <property type="match status" value="1"/>
</dbReference>
<comment type="catalytic activity">
    <reaction evidence="16">
        <text>cholesterol + NADPH + O2 + H(+) = 7-dehydrocholesterol + NADP(+) + 2 H2O</text>
        <dbReference type="Rhea" id="RHEA:45024"/>
        <dbReference type="ChEBI" id="CHEBI:15377"/>
        <dbReference type="ChEBI" id="CHEBI:15378"/>
        <dbReference type="ChEBI" id="CHEBI:15379"/>
        <dbReference type="ChEBI" id="CHEBI:16113"/>
        <dbReference type="ChEBI" id="CHEBI:17759"/>
        <dbReference type="ChEBI" id="CHEBI:57783"/>
        <dbReference type="ChEBI" id="CHEBI:58349"/>
        <dbReference type="EC" id="1.14.19.21"/>
    </reaction>
    <physiologicalReaction direction="left-to-right" evidence="16">
        <dbReference type="Rhea" id="RHEA:45025"/>
    </physiologicalReaction>
</comment>
<sequence>MREATYPRGFPDSWYRLAASSDLAAGQVKYVECLGKQIVVFRSEDGKSVTAMSAFCPHLGANLAGGCVKGERLECPFHRWQLCSDGRVGKIPYSEKLPTRARQETWPIRERYGQIFIYHRGGGELNDCEQAPPYEIPDIPEVDDGRWVYRGRHDGKTVRMHLIEFAENSVDFAHFAPIHSEMFVPWTGIKVPGIKVEHEADWEPDAEQPHLAYFKNKAVLHVLGRLVERTRASALITFVGPGSVVTFRFKIPDVGEIIMFQTHLPISAMEQKVDFLWYADKTIPRLLVSYVVGNWVSQWAADIDIWENKVYLDKPTLAAGDGPIHRMRRWYKQFYPTVEPDETAPTRLAVLV</sequence>
<evidence type="ECO:0000256" key="7">
    <source>
        <dbReference type="ARBA" id="ARBA00022989"/>
    </source>
</evidence>
<comment type="pathway">
    <text evidence="3">Hormone biosynthesis.</text>
</comment>
<evidence type="ECO:0000256" key="15">
    <source>
        <dbReference type="ARBA" id="ARBA00047853"/>
    </source>
</evidence>
<reference evidence="18 19" key="1">
    <citation type="submission" date="2014-12" db="EMBL/GenBank/DDBJ databases">
        <title>Genome assembly of Enhygromyxa salina DSM 15201.</title>
        <authorList>
            <person name="Sharma G."/>
            <person name="Subramanian S."/>
        </authorList>
    </citation>
    <scope>NUCLEOTIDE SEQUENCE [LARGE SCALE GENOMIC DNA]</scope>
    <source>
        <strain evidence="18 19">DSM 15201</strain>
    </source>
</reference>
<dbReference type="EMBL" id="JMCC02000029">
    <property type="protein sequence ID" value="KIG17133.1"/>
    <property type="molecule type" value="Genomic_DNA"/>
</dbReference>
<keyword evidence="11" id="KW-0472">Membrane</keyword>
<dbReference type="GO" id="GO:0046872">
    <property type="term" value="F:metal ion binding"/>
    <property type="evidence" value="ECO:0007669"/>
    <property type="project" value="UniProtKB-KW"/>
</dbReference>
<comment type="pathway">
    <text evidence="12">Steroid hormone biosynthesis; dafachronic acid biosynthesis.</text>
</comment>
<evidence type="ECO:0000256" key="14">
    <source>
        <dbReference type="ARBA" id="ARBA00026095"/>
    </source>
</evidence>
<keyword evidence="7" id="KW-1133">Transmembrane helix</keyword>
<comment type="similarity">
    <text evidence="13">Belongs to the cholesterol 7-desaturase family.</text>
</comment>
<keyword evidence="8" id="KW-0560">Oxidoreductase</keyword>
<evidence type="ECO:0000256" key="5">
    <source>
        <dbReference type="ARBA" id="ARBA00022714"/>
    </source>
</evidence>
<dbReference type="SUPFAM" id="SSF50022">
    <property type="entry name" value="ISP domain"/>
    <property type="match status" value="1"/>
</dbReference>
<evidence type="ECO:0000313" key="19">
    <source>
        <dbReference type="Proteomes" id="UP000031599"/>
    </source>
</evidence>
<keyword evidence="10" id="KW-0411">Iron-sulfur</keyword>
<protein>
    <recommendedName>
        <fullName evidence="14">cholesterol 7-desaturase</fullName>
        <ecNumber evidence="14">1.14.19.21</ecNumber>
    </recommendedName>
</protein>
<name>A0A0C2A157_9BACT</name>
<evidence type="ECO:0000256" key="11">
    <source>
        <dbReference type="ARBA" id="ARBA00023136"/>
    </source>
</evidence>
<dbReference type="SUPFAM" id="SSF55961">
    <property type="entry name" value="Bet v1-like"/>
    <property type="match status" value="1"/>
</dbReference>
<gene>
    <name evidence="18" type="ORF">DB30_03730</name>
</gene>
<dbReference type="PANTHER" id="PTHR21266">
    <property type="entry name" value="IRON-SULFUR DOMAIN CONTAINING PROTEIN"/>
    <property type="match status" value="1"/>
</dbReference>
<dbReference type="InterPro" id="IPR045605">
    <property type="entry name" value="KshA-like_C"/>
</dbReference>
<dbReference type="GO" id="GO:0170056">
    <property type="term" value="F:cholesterol 7-desaturase [NAD(P)H] activity"/>
    <property type="evidence" value="ECO:0007669"/>
    <property type="project" value="UniProtKB-EC"/>
</dbReference>
<evidence type="ECO:0000313" key="18">
    <source>
        <dbReference type="EMBL" id="KIG17133.1"/>
    </source>
</evidence>
<evidence type="ECO:0000256" key="8">
    <source>
        <dbReference type="ARBA" id="ARBA00023002"/>
    </source>
</evidence>
<dbReference type="PROSITE" id="PS51296">
    <property type="entry name" value="RIESKE"/>
    <property type="match status" value="1"/>
</dbReference>
<dbReference type="PANTHER" id="PTHR21266:SF32">
    <property type="entry name" value="CHOLESTEROL 7-DESATURASE NVD"/>
    <property type="match status" value="1"/>
</dbReference>
<evidence type="ECO:0000256" key="13">
    <source>
        <dbReference type="ARBA" id="ARBA00025729"/>
    </source>
</evidence>
<dbReference type="GO" id="GO:0005737">
    <property type="term" value="C:cytoplasm"/>
    <property type="evidence" value="ECO:0007669"/>
    <property type="project" value="TreeGrafter"/>
</dbReference>
<organism evidence="18 19">
    <name type="scientific">Enhygromyxa salina</name>
    <dbReference type="NCBI Taxonomy" id="215803"/>
    <lineage>
        <taxon>Bacteria</taxon>
        <taxon>Pseudomonadati</taxon>
        <taxon>Myxococcota</taxon>
        <taxon>Polyangia</taxon>
        <taxon>Nannocystales</taxon>
        <taxon>Nannocystaceae</taxon>
        <taxon>Enhygromyxa</taxon>
    </lineage>
</organism>
<dbReference type="EC" id="1.14.19.21" evidence="14"/>
<dbReference type="InterPro" id="IPR036922">
    <property type="entry name" value="Rieske_2Fe-2S_sf"/>
</dbReference>
<evidence type="ECO:0000256" key="9">
    <source>
        <dbReference type="ARBA" id="ARBA00023004"/>
    </source>
</evidence>
<accession>A0A0C2A157</accession>
<dbReference type="Pfam" id="PF19298">
    <property type="entry name" value="KshA_C"/>
    <property type="match status" value="1"/>
</dbReference>
<dbReference type="AlphaFoldDB" id="A0A0C2A157"/>
<dbReference type="RefSeq" id="WP_052548704.1">
    <property type="nucleotide sequence ID" value="NZ_JMCC02000029.1"/>
</dbReference>
<evidence type="ECO:0000259" key="17">
    <source>
        <dbReference type="PROSITE" id="PS51296"/>
    </source>
</evidence>